<feature type="transmembrane region" description="Helical" evidence="7">
    <location>
        <begin position="153"/>
        <end position="179"/>
    </location>
</feature>
<keyword evidence="2 7" id="KW-0813">Transport</keyword>
<feature type="transmembrane region" description="Helical" evidence="7">
    <location>
        <begin position="200"/>
        <end position="224"/>
    </location>
</feature>
<gene>
    <name evidence="9" type="ORF">IAA84_05325</name>
</gene>
<dbReference type="SUPFAM" id="SSF161098">
    <property type="entry name" value="MetI-like"/>
    <property type="match status" value="1"/>
</dbReference>
<feature type="transmembrane region" description="Helical" evidence="7">
    <location>
        <begin position="6"/>
        <end position="26"/>
    </location>
</feature>
<dbReference type="PROSITE" id="PS50928">
    <property type="entry name" value="ABC_TM1"/>
    <property type="match status" value="1"/>
</dbReference>
<dbReference type="Gene3D" id="1.10.3720.10">
    <property type="entry name" value="MetI-like"/>
    <property type="match status" value="1"/>
</dbReference>
<feature type="transmembrane region" description="Helical" evidence="7">
    <location>
        <begin position="69"/>
        <end position="91"/>
    </location>
</feature>
<proteinExistence type="inferred from homology"/>
<organism evidence="9 10">
    <name type="scientific">Candidatus Alectryocaccomicrobium excrementavium</name>
    <dbReference type="NCBI Taxonomy" id="2840668"/>
    <lineage>
        <taxon>Bacteria</taxon>
        <taxon>Bacillati</taxon>
        <taxon>Bacillota</taxon>
        <taxon>Clostridia</taxon>
        <taxon>Candidatus Alectryocaccomicrobium</taxon>
    </lineage>
</organism>
<protein>
    <submittedName>
        <fullName evidence="9">Sugar ABC transporter permease</fullName>
    </submittedName>
</protein>
<dbReference type="GO" id="GO:0055085">
    <property type="term" value="P:transmembrane transport"/>
    <property type="evidence" value="ECO:0007669"/>
    <property type="project" value="InterPro"/>
</dbReference>
<comment type="similarity">
    <text evidence="7">Belongs to the binding-protein-dependent transport system permease family.</text>
</comment>
<reference evidence="9" key="1">
    <citation type="submission" date="2020-10" db="EMBL/GenBank/DDBJ databases">
        <authorList>
            <person name="Gilroy R."/>
        </authorList>
    </citation>
    <scope>NUCLEOTIDE SEQUENCE</scope>
    <source>
        <strain evidence="9">13766</strain>
    </source>
</reference>
<evidence type="ECO:0000256" key="1">
    <source>
        <dbReference type="ARBA" id="ARBA00004651"/>
    </source>
</evidence>
<dbReference type="InterPro" id="IPR050809">
    <property type="entry name" value="UgpAE/MalFG_permease"/>
</dbReference>
<dbReference type="InterPro" id="IPR000515">
    <property type="entry name" value="MetI-like"/>
</dbReference>
<dbReference type="Pfam" id="PF00528">
    <property type="entry name" value="BPD_transp_1"/>
    <property type="match status" value="1"/>
</dbReference>
<keyword evidence="3" id="KW-1003">Cell membrane</keyword>
<keyword evidence="5 7" id="KW-1133">Transmembrane helix</keyword>
<feature type="transmembrane region" description="Helical" evidence="7">
    <location>
        <begin position="112"/>
        <end position="133"/>
    </location>
</feature>
<feature type="domain" description="ABC transmembrane type-1" evidence="8">
    <location>
        <begin position="66"/>
        <end position="281"/>
    </location>
</feature>
<evidence type="ECO:0000259" key="8">
    <source>
        <dbReference type="PROSITE" id="PS50928"/>
    </source>
</evidence>
<evidence type="ECO:0000256" key="5">
    <source>
        <dbReference type="ARBA" id="ARBA00022989"/>
    </source>
</evidence>
<dbReference type="Proteomes" id="UP000824140">
    <property type="component" value="Unassembled WGS sequence"/>
</dbReference>
<accession>A0A9D1FZS2</accession>
<keyword evidence="4 7" id="KW-0812">Transmembrane</keyword>
<evidence type="ECO:0000256" key="3">
    <source>
        <dbReference type="ARBA" id="ARBA00022475"/>
    </source>
</evidence>
<keyword evidence="6 7" id="KW-0472">Membrane</keyword>
<sequence>MKIYGYYYLLLFPAIIWFGIFCYAPMGGVIIAFKNFRMVDGIFGSAWVGMRHFQILFRQPKFLEVLSNTVTISLARLIFGFPAPIVLALLFNEVRSQRYMRLVQSLSYLPHFMSWVVLGGIFTQLLSPGSGAINQLIQFFGGQPIYFLADTRAFVPTLIVTGIWAGIGWGSILYLAVISGIDPQMYEAATVEGANRWQKCLYITLPSLSGIISLQLILSVSGIMNAGFDQVFNMYNPTVYSVADILDTYTYRLGLIDFDYSRSTAVGLFKNGIGFILLLSVNALVKRLSDGNGIW</sequence>
<reference evidence="9" key="2">
    <citation type="journal article" date="2021" name="PeerJ">
        <title>Extensive microbial diversity within the chicken gut microbiome revealed by metagenomics and culture.</title>
        <authorList>
            <person name="Gilroy R."/>
            <person name="Ravi A."/>
            <person name="Getino M."/>
            <person name="Pursley I."/>
            <person name="Horton D.L."/>
            <person name="Alikhan N.F."/>
            <person name="Baker D."/>
            <person name="Gharbi K."/>
            <person name="Hall N."/>
            <person name="Watson M."/>
            <person name="Adriaenssens E.M."/>
            <person name="Foster-Nyarko E."/>
            <person name="Jarju S."/>
            <person name="Secka A."/>
            <person name="Antonio M."/>
            <person name="Oren A."/>
            <person name="Chaudhuri R.R."/>
            <person name="La Ragione R."/>
            <person name="Hildebrand F."/>
            <person name="Pallen M.J."/>
        </authorList>
    </citation>
    <scope>NUCLEOTIDE SEQUENCE</scope>
    <source>
        <strain evidence="9">13766</strain>
    </source>
</reference>
<dbReference type="EMBL" id="DVJN01000105">
    <property type="protein sequence ID" value="HIS92422.1"/>
    <property type="molecule type" value="Genomic_DNA"/>
</dbReference>
<dbReference type="InterPro" id="IPR035906">
    <property type="entry name" value="MetI-like_sf"/>
</dbReference>
<name>A0A9D1FZS2_9FIRM</name>
<dbReference type="PANTHER" id="PTHR43227:SF11">
    <property type="entry name" value="BLL4140 PROTEIN"/>
    <property type="match status" value="1"/>
</dbReference>
<dbReference type="GO" id="GO:0005886">
    <property type="term" value="C:plasma membrane"/>
    <property type="evidence" value="ECO:0007669"/>
    <property type="project" value="UniProtKB-SubCell"/>
</dbReference>
<dbReference type="AlphaFoldDB" id="A0A9D1FZS2"/>
<evidence type="ECO:0000313" key="10">
    <source>
        <dbReference type="Proteomes" id="UP000824140"/>
    </source>
</evidence>
<evidence type="ECO:0000256" key="2">
    <source>
        <dbReference type="ARBA" id="ARBA00022448"/>
    </source>
</evidence>
<evidence type="ECO:0000256" key="6">
    <source>
        <dbReference type="ARBA" id="ARBA00023136"/>
    </source>
</evidence>
<evidence type="ECO:0000313" key="9">
    <source>
        <dbReference type="EMBL" id="HIS92422.1"/>
    </source>
</evidence>
<dbReference type="PANTHER" id="PTHR43227">
    <property type="entry name" value="BLL4140 PROTEIN"/>
    <property type="match status" value="1"/>
</dbReference>
<evidence type="ECO:0000256" key="4">
    <source>
        <dbReference type="ARBA" id="ARBA00022692"/>
    </source>
</evidence>
<comment type="subcellular location">
    <subcellularLocation>
        <location evidence="1 7">Cell membrane</location>
        <topology evidence="1 7">Multi-pass membrane protein</topology>
    </subcellularLocation>
</comment>
<feature type="transmembrane region" description="Helical" evidence="7">
    <location>
        <begin position="265"/>
        <end position="285"/>
    </location>
</feature>
<comment type="caution">
    <text evidence="9">The sequence shown here is derived from an EMBL/GenBank/DDBJ whole genome shotgun (WGS) entry which is preliminary data.</text>
</comment>
<evidence type="ECO:0000256" key="7">
    <source>
        <dbReference type="RuleBase" id="RU363032"/>
    </source>
</evidence>